<feature type="non-terminal residue" evidence="1">
    <location>
        <position position="1"/>
    </location>
</feature>
<dbReference type="Proteomes" id="UP000242381">
    <property type="component" value="Unassembled WGS sequence"/>
</dbReference>
<sequence length="54" mass="6320">FFFDELFMLEGNFYRVIHATIVCPTTPQLLKGFVQGVPKPFAWKQAVLRQTLKF</sequence>
<organism evidence="1 2">
    <name type="scientific">Rhizopus microsporus</name>
    <dbReference type="NCBI Taxonomy" id="58291"/>
    <lineage>
        <taxon>Eukaryota</taxon>
        <taxon>Fungi</taxon>
        <taxon>Fungi incertae sedis</taxon>
        <taxon>Mucoromycota</taxon>
        <taxon>Mucoromycotina</taxon>
        <taxon>Mucoromycetes</taxon>
        <taxon>Mucorales</taxon>
        <taxon>Mucorineae</taxon>
        <taxon>Rhizopodaceae</taxon>
        <taxon>Rhizopus</taxon>
    </lineage>
</organism>
<reference evidence="1 2" key="1">
    <citation type="journal article" date="2016" name="Proc. Natl. Acad. Sci. U.S.A.">
        <title>Lipid metabolic changes in an early divergent fungus govern the establishment of a mutualistic symbiosis with endobacteria.</title>
        <authorList>
            <person name="Lastovetsky O.A."/>
            <person name="Gaspar M.L."/>
            <person name="Mondo S.J."/>
            <person name="LaButti K.M."/>
            <person name="Sandor L."/>
            <person name="Grigoriev I.V."/>
            <person name="Henry S.A."/>
            <person name="Pawlowska T.E."/>
        </authorList>
    </citation>
    <scope>NUCLEOTIDE SEQUENCE [LARGE SCALE GENOMIC DNA]</scope>
    <source>
        <strain evidence="1 2">ATCC 11559</strain>
    </source>
</reference>
<name>A0A1X0SDM4_RHIZD</name>
<evidence type="ECO:0000313" key="2">
    <source>
        <dbReference type="Proteomes" id="UP000242381"/>
    </source>
</evidence>
<dbReference type="EMBL" id="KV921267">
    <property type="protein sequence ID" value="ORE22357.1"/>
    <property type="molecule type" value="Genomic_DNA"/>
</dbReference>
<protein>
    <submittedName>
        <fullName evidence="1">Uncharacterized protein</fullName>
    </submittedName>
</protein>
<gene>
    <name evidence="1" type="ORF">BCV71DRAFT_171849</name>
</gene>
<evidence type="ECO:0000313" key="1">
    <source>
        <dbReference type="EMBL" id="ORE22357.1"/>
    </source>
</evidence>
<accession>A0A1X0SDM4</accession>
<proteinExistence type="predicted"/>
<dbReference type="AlphaFoldDB" id="A0A1X0SDM4"/>